<organism evidence="1 2">
    <name type="scientific">Araneus ventricosus</name>
    <name type="common">Orbweaver spider</name>
    <name type="synonym">Epeira ventricosa</name>
    <dbReference type="NCBI Taxonomy" id="182803"/>
    <lineage>
        <taxon>Eukaryota</taxon>
        <taxon>Metazoa</taxon>
        <taxon>Ecdysozoa</taxon>
        <taxon>Arthropoda</taxon>
        <taxon>Chelicerata</taxon>
        <taxon>Arachnida</taxon>
        <taxon>Araneae</taxon>
        <taxon>Araneomorphae</taxon>
        <taxon>Entelegynae</taxon>
        <taxon>Araneoidea</taxon>
        <taxon>Araneidae</taxon>
        <taxon>Araneus</taxon>
    </lineage>
</organism>
<name>A0A4Y2JF65_ARAVE</name>
<evidence type="ECO:0000313" key="1">
    <source>
        <dbReference type="EMBL" id="GBM88099.1"/>
    </source>
</evidence>
<dbReference type="EMBL" id="BGPR01003434">
    <property type="protein sequence ID" value="GBM88099.1"/>
    <property type="molecule type" value="Genomic_DNA"/>
</dbReference>
<evidence type="ECO:0000313" key="2">
    <source>
        <dbReference type="Proteomes" id="UP000499080"/>
    </source>
</evidence>
<gene>
    <name evidence="1" type="ORF">AVEN_190496_1</name>
</gene>
<reference evidence="1 2" key="1">
    <citation type="journal article" date="2019" name="Sci. Rep.">
        <title>Orb-weaving spider Araneus ventricosus genome elucidates the spidroin gene catalogue.</title>
        <authorList>
            <person name="Kono N."/>
            <person name="Nakamura H."/>
            <person name="Ohtoshi R."/>
            <person name="Moran D.A.P."/>
            <person name="Shinohara A."/>
            <person name="Yoshida Y."/>
            <person name="Fujiwara M."/>
            <person name="Mori M."/>
            <person name="Tomita M."/>
            <person name="Arakawa K."/>
        </authorList>
    </citation>
    <scope>NUCLEOTIDE SEQUENCE [LARGE SCALE GENOMIC DNA]</scope>
</reference>
<keyword evidence="2" id="KW-1185">Reference proteome</keyword>
<accession>A0A4Y2JF65</accession>
<dbReference type="AlphaFoldDB" id="A0A4Y2JF65"/>
<dbReference type="Proteomes" id="UP000499080">
    <property type="component" value="Unassembled WGS sequence"/>
</dbReference>
<protein>
    <submittedName>
        <fullName evidence="1">Uncharacterized protein</fullName>
    </submittedName>
</protein>
<comment type="caution">
    <text evidence="1">The sequence shown here is derived from an EMBL/GenBank/DDBJ whole genome shotgun (WGS) entry which is preliminary data.</text>
</comment>
<proteinExistence type="predicted"/>
<sequence length="118" mass="13771">MNADRTSLFGASFEVTNLFKYEFLPFFTQSFKWEFLWEWKLGIVVKLNSLEENEMERDQGRKLDIELQECDGLTGNSILGKTREPALRNEGATKIRPFPRREVLNVCNHELRACAARI</sequence>